<evidence type="ECO:0000256" key="1">
    <source>
        <dbReference type="SAM" id="MobiDB-lite"/>
    </source>
</evidence>
<keyword evidence="3" id="KW-1185">Reference proteome</keyword>
<proteinExistence type="predicted"/>
<feature type="region of interest" description="Disordered" evidence="1">
    <location>
        <begin position="1"/>
        <end position="24"/>
    </location>
</feature>
<gene>
    <name evidence="2" type="ORF">L227DRAFT_607059</name>
</gene>
<sequence length="152" mass="17074">MLVDAIHSGQSGAPPRVHPSENQTGKSIAADQETLQLWKAAKSAFLKAGVDLAKYGSFWPQVGQLTQRHVEASVDLLLLTLRIMDMEGPGMLRLLPIELPDIPAHESFMQAQAFQQNIEQLKFQRQAIDIILEILNREADLLREKYAPKFED</sequence>
<protein>
    <submittedName>
        <fullName evidence="2">Uncharacterized protein</fullName>
    </submittedName>
</protein>
<evidence type="ECO:0000313" key="3">
    <source>
        <dbReference type="Proteomes" id="UP000313359"/>
    </source>
</evidence>
<organism evidence="2 3">
    <name type="scientific">Lentinus tigrinus ALCF2SS1-6</name>
    <dbReference type="NCBI Taxonomy" id="1328759"/>
    <lineage>
        <taxon>Eukaryota</taxon>
        <taxon>Fungi</taxon>
        <taxon>Dikarya</taxon>
        <taxon>Basidiomycota</taxon>
        <taxon>Agaricomycotina</taxon>
        <taxon>Agaricomycetes</taxon>
        <taxon>Polyporales</taxon>
        <taxon>Polyporaceae</taxon>
        <taxon>Lentinus</taxon>
    </lineage>
</organism>
<evidence type="ECO:0000313" key="2">
    <source>
        <dbReference type="EMBL" id="RPD65579.1"/>
    </source>
</evidence>
<dbReference type="EMBL" id="ML122252">
    <property type="protein sequence ID" value="RPD65579.1"/>
    <property type="molecule type" value="Genomic_DNA"/>
</dbReference>
<dbReference type="Proteomes" id="UP000313359">
    <property type="component" value="Unassembled WGS sequence"/>
</dbReference>
<dbReference type="AlphaFoldDB" id="A0A5C2SR76"/>
<reference evidence="2" key="1">
    <citation type="journal article" date="2018" name="Genome Biol. Evol.">
        <title>Genomics and development of Lentinus tigrinus, a white-rot wood-decaying mushroom with dimorphic fruiting bodies.</title>
        <authorList>
            <person name="Wu B."/>
            <person name="Xu Z."/>
            <person name="Knudson A."/>
            <person name="Carlson A."/>
            <person name="Chen N."/>
            <person name="Kovaka S."/>
            <person name="LaButti K."/>
            <person name="Lipzen A."/>
            <person name="Pennachio C."/>
            <person name="Riley R."/>
            <person name="Schakwitz W."/>
            <person name="Umezawa K."/>
            <person name="Ohm R.A."/>
            <person name="Grigoriev I.V."/>
            <person name="Nagy L.G."/>
            <person name="Gibbons J."/>
            <person name="Hibbett D."/>
        </authorList>
    </citation>
    <scope>NUCLEOTIDE SEQUENCE [LARGE SCALE GENOMIC DNA]</scope>
    <source>
        <strain evidence="2">ALCF2SS1-6</strain>
    </source>
</reference>
<accession>A0A5C2SR76</accession>
<name>A0A5C2SR76_9APHY</name>